<dbReference type="AlphaFoldDB" id="A0A0H5LXB7"/>
<dbReference type="Pfam" id="PF06178">
    <property type="entry name" value="KdgM"/>
    <property type="match status" value="1"/>
</dbReference>
<dbReference type="Gene3D" id="2.40.160.40">
    <property type="entry name" value="monomeric porin ompg"/>
    <property type="match status" value="1"/>
</dbReference>
<evidence type="ECO:0000313" key="3">
    <source>
        <dbReference type="EMBL" id="CRY55532.1"/>
    </source>
</evidence>
<dbReference type="PANTHER" id="PTHR38105:SF5">
    <property type="entry name" value="OUTER MEMBRANE PROTEIN"/>
    <property type="match status" value="1"/>
</dbReference>
<dbReference type="InterPro" id="IPR053713">
    <property type="entry name" value="Bact_OM_Channel_sf"/>
</dbReference>
<dbReference type="GeneID" id="61817703"/>
<proteinExistence type="predicted"/>
<evidence type="ECO:0000313" key="4">
    <source>
        <dbReference type="Proteomes" id="UP000043316"/>
    </source>
</evidence>
<dbReference type="SUPFAM" id="SSF56935">
    <property type="entry name" value="Porins"/>
    <property type="match status" value="1"/>
</dbReference>
<name>A0A0H5LXB7_YERIN</name>
<dbReference type="RefSeq" id="WP_019213064.1">
    <property type="nucleotide sequence ID" value="NZ_CWJI01000006.1"/>
</dbReference>
<dbReference type="PANTHER" id="PTHR38105">
    <property type="entry name" value="OUTER MEMBRANE PROTEIN-RELATED-RELATED"/>
    <property type="match status" value="1"/>
</dbReference>
<gene>
    <name evidence="3" type="primary">kdgM1</name>
    <name evidence="3" type="ORF">ERS008476_02528</name>
</gene>
<feature type="signal peptide" evidence="2">
    <location>
        <begin position="1"/>
        <end position="20"/>
    </location>
</feature>
<keyword evidence="1 2" id="KW-0732">Signal</keyword>
<dbReference type="GO" id="GO:0009279">
    <property type="term" value="C:cell outer membrane"/>
    <property type="evidence" value="ECO:0007669"/>
    <property type="project" value="TreeGrafter"/>
</dbReference>
<dbReference type="Proteomes" id="UP000043316">
    <property type="component" value="Unassembled WGS sequence"/>
</dbReference>
<dbReference type="GO" id="GO:0015288">
    <property type="term" value="F:porin activity"/>
    <property type="evidence" value="ECO:0007669"/>
    <property type="project" value="TreeGrafter"/>
</dbReference>
<accession>A0A0H5LXB7</accession>
<protein>
    <submittedName>
        <fullName evidence="3">Oligogalacturonate-specific porin protein KdgM</fullName>
    </submittedName>
</protein>
<feature type="chain" id="PRO_5005220421" evidence="2">
    <location>
        <begin position="21"/>
        <end position="234"/>
    </location>
</feature>
<evidence type="ECO:0000256" key="2">
    <source>
        <dbReference type="SAM" id="SignalP"/>
    </source>
</evidence>
<dbReference type="EMBL" id="CWJI01000006">
    <property type="protein sequence ID" value="CRY55532.1"/>
    <property type="molecule type" value="Genomic_DNA"/>
</dbReference>
<dbReference type="GO" id="GO:0015772">
    <property type="term" value="P:oligosaccharide transport"/>
    <property type="evidence" value="ECO:0007669"/>
    <property type="project" value="TreeGrafter"/>
</dbReference>
<organism evidence="3 4">
    <name type="scientific">Yersinia intermedia</name>
    <dbReference type="NCBI Taxonomy" id="631"/>
    <lineage>
        <taxon>Bacteria</taxon>
        <taxon>Pseudomonadati</taxon>
        <taxon>Pseudomonadota</taxon>
        <taxon>Gammaproteobacteria</taxon>
        <taxon>Enterobacterales</taxon>
        <taxon>Yersiniaceae</taxon>
        <taxon>Yersinia</taxon>
    </lineage>
</organism>
<dbReference type="InterPro" id="IPR009331">
    <property type="entry name" value="Oligogalacturonate-sp_porin"/>
</dbReference>
<sequence length="234" mass="26662">MKIKLLSLAVATLLSTSAVAVTIDYRHEMQDQSGNTHKDRLLMSHRFANGFGLSLEGKWKGAQDKDKAFNETVSNGTEVVASYVYKIDKTFSIEPGFSLDSNSTSNNYRPYLRGKANIIDDLSVSLRYRPYYKRTSANINTSKDTSESGYNLTSVISYKIAKDYQLDYEIDYKKANKAGVILSNNESYDWTHDFKLTYKWDKNWSPYMAVGNVSGSKATDERQTRYRVGIKYSF</sequence>
<evidence type="ECO:0000256" key="1">
    <source>
        <dbReference type="ARBA" id="ARBA00022729"/>
    </source>
</evidence>
<reference evidence="4" key="1">
    <citation type="submission" date="2015-03" db="EMBL/GenBank/DDBJ databases">
        <authorList>
            <consortium name="Pathogen Informatics"/>
        </authorList>
    </citation>
    <scope>NUCLEOTIDE SEQUENCE [LARGE SCALE GENOMIC DNA]</scope>
    <source>
        <strain evidence="4">R148</strain>
    </source>
</reference>